<dbReference type="Gene3D" id="3.40.190.10">
    <property type="entry name" value="Periplasmic binding protein-like II"/>
    <property type="match status" value="2"/>
</dbReference>
<dbReference type="KEGG" id="slom:PXH66_22215"/>
<evidence type="ECO:0000313" key="7">
    <source>
        <dbReference type="EMBL" id="WED65074.1"/>
    </source>
</evidence>
<evidence type="ECO:0000256" key="2">
    <source>
        <dbReference type="ARBA" id="ARBA00023015"/>
    </source>
</evidence>
<protein>
    <submittedName>
        <fullName evidence="7">LysR family transcriptional regulator</fullName>
    </submittedName>
</protein>
<dbReference type="CDD" id="cd05466">
    <property type="entry name" value="PBP2_LTTR_substrate"/>
    <property type="match status" value="1"/>
</dbReference>
<reference evidence="7" key="1">
    <citation type="submission" date="2023-03" db="EMBL/GenBank/DDBJ databases">
        <title>Lomoglobus Profundus gen. nov., sp. nov., a novel member of the phylum Verrucomicrobia, isolated from deep-marine sediment of South China Sea.</title>
        <authorList>
            <person name="Ahmad T."/>
            <person name="Ishaq S.E."/>
            <person name="Wang F."/>
        </authorList>
    </citation>
    <scope>NUCLEOTIDE SEQUENCE</scope>
    <source>
        <strain evidence="7">LMO-M01</strain>
    </source>
</reference>
<sequence length="304" mass="33587">MFENLFSERGLSLDRLRVLVEVHDAGSIAAAVPGDPVRQSQYSRQIRELSEYFGCDVAQRSGKVLRLTPQGARLAQLARSHLQSIEDFRAECRAESVDYTIAAGDSIIQWLVIPRVGNVLATVPDVRLATANLRTNDIVQQLSDGRIDFGILRRNAVPATLKSKPLGKLKYTLVVPRELKPPRLKVTLAHALAHLPIASQKSDGQFIRRLREIANASGTDLTPSLLCESFPQSLSAVRTGCFAAILPKIATSDLKEPRYLMIEDKALAVLHRDLALAWNPRLSHVRPIANKLADALSRQLAIDR</sequence>
<dbReference type="Pfam" id="PF03466">
    <property type="entry name" value="LysR_substrate"/>
    <property type="match status" value="1"/>
</dbReference>
<evidence type="ECO:0000256" key="4">
    <source>
        <dbReference type="ARBA" id="ARBA00023163"/>
    </source>
</evidence>
<dbReference type="SUPFAM" id="SSF53850">
    <property type="entry name" value="Periplasmic binding protein-like II"/>
    <property type="match status" value="1"/>
</dbReference>
<keyword evidence="3" id="KW-0238">DNA-binding</keyword>
<dbReference type="GO" id="GO:0003700">
    <property type="term" value="F:DNA-binding transcription factor activity"/>
    <property type="evidence" value="ECO:0007669"/>
    <property type="project" value="InterPro"/>
</dbReference>
<keyword evidence="2" id="KW-0805">Transcription regulation</keyword>
<dbReference type="EMBL" id="CP119075">
    <property type="protein sequence ID" value="WED65074.1"/>
    <property type="molecule type" value="Genomic_DNA"/>
</dbReference>
<evidence type="ECO:0000259" key="5">
    <source>
        <dbReference type="Pfam" id="PF00126"/>
    </source>
</evidence>
<dbReference type="Pfam" id="PF00126">
    <property type="entry name" value="HTH_1"/>
    <property type="match status" value="1"/>
</dbReference>
<dbReference type="Gene3D" id="1.10.10.10">
    <property type="entry name" value="Winged helix-like DNA-binding domain superfamily/Winged helix DNA-binding domain"/>
    <property type="match status" value="1"/>
</dbReference>
<gene>
    <name evidence="7" type="ORF">PXH66_22215</name>
</gene>
<dbReference type="SUPFAM" id="SSF46785">
    <property type="entry name" value="Winged helix' DNA-binding domain"/>
    <property type="match status" value="1"/>
</dbReference>
<dbReference type="PANTHER" id="PTHR30126">
    <property type="entry name" value="HTH-TYPE TRANSCRIPTIONAL REGULATOR"/>
    <property type="match status" value="1"/>
</dbReference>
<dbReference type="RefSeq" id="WP_330929460.1">
    <property type="nucleotide sequence ID" value="NZ_CP119075.1"/>
</dbReference>
<name>A0AAF0CPJ5_9BACT</name>
<evidence type="ECO:0000256" key="3">
    <source>
        <dbReference type="ARBA" id="ARBA00023125"/>
    </source>
</evidence>
<feature type="domain" description="LysR substrate-binding" evidence="6">
    <location>
        <begin position="100"/>
        <end position="299"/>
    </location>
</feature>
<dbReference type="PANTHER" id="PTHR30126:SF39">
    <property type="entry name" value="HTH-TYPE TRANSCRIPTIONAL REGULATOR CYSL"/>
    <property type="match status" value="1"/>
</dbReference>
<dbReference type="InterPro" id="IPR000847">
    <property type="entry name" value="LysR_HTH_N"/>
</dbReference>
<comment type="similarity">
    <text evidence="1">Belongs to the LysR transcriptional regulatory family.</text>
</comment>
<keyword evidence="4" id="KW-0804">Transcription</keyword>
<feature type="domain" description="HTH lysR-type" evidence="5">
    <location>
        <begin position="13"/>
        <end position="71"/>
    </location>
</feature>
<keyword evidence="8" id="KW-1185">Reference proteome</keyword>
<dbReference type="Proteomes" id="UP001218638">
    <property type="component" value="Chromosome"/>
</dbReference>
<proteinExistence type="inferred from homology"/>
<dbReference type="AlphaFoldDB" id="A0AAF0CPJ5"/>
<evidence type="ECO:0000256" key="1">
    <source>
        <dbReference type="ARBA" id="ARBA00009437"/>
    </source>
</evidence>
<evidence type="ECO:0000313" key="8">
    <source>
        <dbReference type="Proteomes" id="UP001218638"/>
    </source>
</evidence>
<dbReference type="InterPro" id="IPR005119">
    <property type="entry name" value="LysR_subst-bd"/>
</dbReference>
<accession>A0AAF0CPJ5</accession>
<organism evidence="7 8">
    <name type="scientific">Synoicihabitans lomoniglobus</name>
    <dbReference type="NCBI Taxonomy" id="2909285"/>
    <lineage>
        <taxon>Bacteria</taxon>
        <taxon>Pseudomonadati</taxon>
        <taxon>Verrucomicrobiota</taxon>
        <taxon>Opitutia</taxon>
        <taxon>Opitutales</taxon>
        <taxon>Opitutaceae</taxon>
        <taxon>Synoicihabitans</taxon>
    </lineage>
</organism>
<dbReference type="InterPro" id="IPR036388">
    <property type="entry name" value="WH-like_DNA-bd_sf"/>
</dbReference>
<evidence type="ECO:0000259" key="6">
    <source>
        <dbReference type="Pfam" id="PF03466"/>
    </source>
</evidence>
<dbReference type="InterPro" id="IPR036390">
    <property type="entry name" value="WH_DNA-bd_sf"/>
</dbReference>
<dbReference type="GO" id="GO:0000976">
    <property type="term" value="F:transcription cis-regulatory region binding"/>
    <property type="evidence" value="ECO:0007669"/>
    <property type="project" value="TreeGrafter"/>
</dbReference>